<reference evidence="1" key="1">
    <citation type="submission" date="2022-12" db="EMBL/GenBank/DDBJ databases">
        <title>New Phytohabitans aurantiacus sp. RD004123 nov., an actinomycete isolated from soil.</title>
        <authorList>
            <person name="Triningsih D.W."/>
            <person name="Harunari E."/>
            <person name="Igarashi Y."/>
        </authorList>
    </citation>
    <scope>NUCLEOTIDE SEQUENCE</scope>
    <source>
        <strain evidence="1">RD004123</strain>
    </source>
</reference>
<keyword evidence="2" id="KW-1185">Reference proteome</keyword>
<comment type="caution">
    <text evidence="1">The sequence shown here is derived from an EMBL/GenBank/DDBJ whole genome shotgun (WGS) entry which is preliminary data.</text>
</comment>
<protein>
    <submittedName>
        <fullName evidence="1">Uncharacterized protein</fullName>
    </submittedName>
</protein>
<accession>A0ABQ5R0W7</accession>
<dbReference type="EMBL" id="BSDI01000032">
    <property type="protein sequence ID" value="GLI00452.1"/>
    <property type="molecule type" value="Genomic_DNA"/>
</dbReference>
<name>A0ABQ5R0W7_9ACTN</name>
<sequence length="145" mass="17223">MRTVVEFVDELGNIRRLRELEGFFASLRDRDDKRMGIVSTYIPRWLQVAFAPEKTDREVEIWLEQWRAVSDKLAFERASGWTEMDWLHWFSSDNEFWSLADVSLNEGECCLRLYLVHHDEPVPIEALRWMAIVGHLQVRAVSRLE</sequence>
<evidence type="ECO:0000313" key="2">
    <source>
        <dbReference type="Proteomes" id="UP001144280"/>
    </source>
</evidence>
<gene>
    <name evidence="1" type="ORF">Pa4123_57280</name>
</gene>
<dbReference type="RefSeq" id="WP_281900749.1">
    <property type="nucleotide sequence ID" value="NZ_BSDI01000032.1"/>
</dbReference>
<organism evidence="1 2">
    <name type="scientific">Phytohabitans aurantiacus</name>
    <dbReference type="NCBI Taxonomy" id="3016789"/>
    <lineage>
        <taxon>Bacteria</taxon>
        <taxon>Bacillati</taxon>
        <taxon>Actinomycetota</taxon>
        <taxon>Actinomycetes</taxon>
        <taxon>Micromonosporales</taxon>
        <taxon>Micromonosporaceae</taxon>
    </lineage>
</organism>
<proteinExistence type="predicted"/>
<evidence type="ECO:0000313" key="1">
    <source>
        <dbReference type="EMBL" id="GLI00452.1"/>
    </source>
</evidence>
<dbReference type="Proteomes" id="UP001144280">
    <property type="component" value="Unassembled WGS sequence"/>
</dbReference>